<dbReference type="SUPFAM" id="SSF51126">
    <property type="entry name" value="Pectin lyase-like"/>
    <property type="match status" value="1"/>
</dbReference>
<dbReference type="InterPro" id="IPR011050">
    <property type="entry name" value="Pectin_lyase_fold/virulence"/>
</dbReference>
<dbReference type="Gene3D" id="2.160.20.10">
    <property type="entry name" value="Single-stranded right-handed beta-helix, Pectin lyase-like"/>
    <property type="match status" value="1"/>
</dbReference>
<dbReference type="EMBL" id="MT144776">
    <property type="protein sequence ID" value="QJH99220.1"/>
    <property type="molecule type" value="Genomic_DNA"/>
</dbReference>
<reference evidence="3" key="1">
    <citation type="submission" date="2020-03" db="EMBL/GenBank/DDBJ databases">
        <title>The deep terrestrial virosphere.</title>
        <authorList>
            <person name="Holmfeldt K."/>
            <person name="Nilsson E."/>
            <person name="Simone D."/>
            <person name="Lopez-Fernandez M."/>
            <person name="Wu X."/>
            <person name="de Brujin I."/>
            <person name="Lundin D."/>
            <person name="Andersson A."/>
            <person name="Bertilsson S."/>
            <person name="Dopson M."/>
        </authorList>
    </citation>
    <scope>NUCLEOTIDE SEQUENCE</scope>
    <source>
        <strain evidence="2">MM415A00780</strain>
        <strain evidence="1">MM415B00571</strain>
        <strain evidence="3">TM448B01526</strain>
    </source>
</reference>
<organism evidence="3">
    <name type="scientific">viral metagenome</name>
    <dbReference type="NCBI Taxonomy" id="1070528"/>
    <lineage>
        <taxon>unclassified sequences</taxon>
        <taxon>metagenomes</taxon>
        <taxon>organismal metagenomes</taxon>
    </lineage>
</organism>
<dbReference type="EMBL" id="MT141508">
    <property type="protein sequence ID" value="QJA63861.1"/>
    <property type="molecule type" value="Genomic_DNA"/>
</dbReference>
<gene>
    <name evidence="2" type="ORF">MM415A00780_0015</name>
    <name evidence="1" type="ORF">MM415B00571_0007</name>
    <name evidence="3" type="ORF">TM448B01526_0002</name>
</gene>
<accession>A0A6M3XMM3</accession>
<evidence type="ECO:0000313" key="1">
    <source>
        <dbReference type="EMBL" id="QJA63861.1"/>
    </source>
</evidence>
<dbReference type="InterPro" id="IPR012334">
    <property type="entry name" value="Pectin_lyas_fold"/>
</dbReference>
<evidence type="ECO:0000313" key="3">
    <source>
        <dbReference type="EMBL" id="QJH99220.1"/>
    </source>
</evidence>
<proteinExistence type="predicted"/>
<sequence length="339" mass="35820">MGLTRFPHGVSSFGIPVYGSGIGPIGIGTGNIYYAVTAKASTDLYYEKLRTNGVADGNIFATVNGAYAATTSNQNDVVCVLPGVHTLSADLTWANSFTHLVGLGGPATESDYSVAGCTITSGASGTASIRTLDITGHRNQFCNVNIEQPQAAATALTACRVSSYGNYFKNVHFAGMMTNTQDTGTTSSSLEMYTYSGFSIFEDCIIGTPLWDVRSAINGQILFSNTSGATLPQDILFKGCRILNSSTTDTNPAVRLTANWAVDRLLEFRDCTFFNFQQNIGIVLTSGVFLDGCGTSHIILLSGSTCQYGWNNWADVHTYIFNATGAANHGTGGTAIVSA</sequence>
<dbReference type="EMBL" id="MT142406">
    <property type="protein sequence ID" value="QJA80101.1"/>
    <property type="molecule type" value="Genomic_DNA"/>
</dbReference>
<evidence type="ECO:0008006" key="4">
    <source>
        <dbReference type="Google" id="ProtNLM"/>
    </source>
</evidence>
<name>A0A6M3XMM3_9ZZZZ</name>
<evidence type="ECO:0000313" key="2">
    <source>
        <dbReference type="EMBL" id="QJA80101.1"/>
    </source>
</evidence>
<dbReference type="AlphaFoldDB" id="A0A6M3XMM3"/>
<protein>
    <recommendedName>
        <fullName evidence="4">Pectate lyase</fullName>
    </recommendedName>
</protein>